<organism evidence="4 5">
    <name type="scientific">Enterovibrio coralii</name>
    <dbReference type="NCBI Taxonomy" id="294935"/>
    <lineage>
        <taxon>Bacteria</taxon>
        <taxon>Pseudomonadati</taxon>
        <taxon>Pseudomonadota</taxon>
        <taxon>Gammaproteobacteria</taxon>
        <taxon>Vibrionales</taxon>
        <taxon>Vibrionaceae</taxon>
        <taxon>Enterovibrio</taxon>
    </lineage>
</organism>
<dbReference type="SUPFAM" id="SSF55729">
    <property type="entry name" value="Acyl-CoA N-acyltransferases (Nat)"/>
    <property type="match status" value="1"/>
</dbReference>
<sequence length="159" mass="18165">MLEFITARPEHYSQIVNLITSPEEAFLVDPKGRFPWDESRITQLSCERAELTVGVKGTEVVAFANIFNREGRVFIGNVVVSPFHRRQGVGRALLKHMLSQLSNKLQTNASISVFESNTPALRLYKQLGFEIYAKEIRSNHEGNDVLLMHMKHHNYEIPT</sequence>
<dbReference type="Pfam" id="PF00583">
    <property type="entry name" value="Acetyltransf_1"/>
    <property type="match status" value="1"/>
</dbReference>
<dbReference type="OrthoDB" id="510731at2"/>
<keyword evidence="5" id="KW-1185">Reference proteome</keyword>
<name>A0A135I512_9GAMM</name>
<dbReference type="GO" id="GO:0016747">
    <property type="term" value="F:acyltransferase activity, transferring groups other than amino-acyl groups"/>
    <property type="evidence" value="ECO:0007669"/>
    <property type="project" value="InterPro"/>
</dbReference>
<dbReference type="AlphaFoldDB" id="A0A135I512"/>
<dbReference type="InterPro" id="IPR016181">
    <property type="entry name" value="Acyl_CoA_acyltransferase"/>
</dbReference>
<comment type="caution">
    <text evidence="4">The sequence shown here is derived from an EMBL/GenBank/DDBJ whole genome shotgun (WGS) entry which is preliminary data.</text>
</comment>
<evidence type="ECO:0000256" key="1">
    <source>
        <dbReference type="ARBA" id="ARBA00022679"/>
    </source>
</evidence>
<dbReference type="PANTHER" id="PTHR43420">
    <property type="entry name" value="ACETYLTRANSFERASE"/>
    <property type="match status" value="1"/>
</dbReference>
<reference evidence="4 5" key="1">
    <citation type="submission" date="2015-11" db="EMBL/GenBank/DDBJ databases">
        <title>Genomic Taxonomy of the Vibrionaceae.</title>
        <authorList>
            <person name="Gomez-Gil B."/>
            <person name="Enciso-Ibarra J."/>
        </authorList>
    </citation>
    <scope>NUCLEOTIDE SEQUENCE [LARGE SCALE GENOMIC DNA]</scope>
    <source>
        <strain evidence="4 5">CAIM 912</strain>
    </source>
</reference>
<dbReference type="InterPro" id="IPR050680">
    <property type="entry name" value="YpeA/RimI_acetyltransf"/>
</dbReference>
<dbReference type="Gene3D" id="3.40.630.30">
    <property type="match status" value="1"/>
</dbReference>
<gene>
    <name evidence="4" type="ORF">ATN88_07590</name>
</gene>
<keyword evidence="2" id="KW-0012">Acyltransferase</keyword>
<evidence type="ECO:0000259" key="3">
    <source>
        <dbReference type="PROSITE" id="PS51186"/>
    </source>
</evidence>
<dbReference type="CDD" id="cd04301">
    <property type="entry name" value="NAT_SF"/>
    <property type="match status" value="1"/>
</dbReference>
<accession>A0A135I512</accession>
<feature type="domain" description="N-acetyltransferase" evidence="3">
    <location>
        <begin position="2"/>
        <end position="153"/>
    </location>
</feature>
<dbReference type="PROSITE" id="PS51186">
    <property type="entry name" value="GNAT"/>
    <property type="match status" value="1"/>
</dbReference>
<evidence type="ECO:0000256" key="2">
    <source>
        <dbReference type="ARBA" id="ARBA00023315"/>
    </source>
</evidence>
<proteinExistence type="predicted"/>
<evidence type="ECO:0000313" key="5">
    <source>
        <dbReference type="Proteomes" id="UP000070529"/>
    </source>
</evidence>
<keyword evidence="1" id="KW-0808">Transferase</keyword>
<dbReference type="Proteomes" id="UP000070529">
    <property type="component" value="Unassembled WGS sequence"/>
</dbReference>
<dbReference type="InterPro" id="IPR000182">
    <property type="entry name" value="GNAT_dom"/>
</dbReference>
<dbReference type="STRING" id="294935.ATN88_07590"/>
<evidence type="ECO:0000313" key="4">
    <source>
        <dbReference type="EMBL" id="KXF80540.1"/>
    </source>
</evidence>
<dbReference type="EMBL" id="LNTY01000050">
    <property type="protein sequence ID" value="KXF80540.1"/>
    <property type="molecule type" value="Genomic_DNA"/>
</dbReference>
<dbReference type="RefSeq" id="WP_067419044.1">
    <property type="nucleotide sequence ID" value="NZ_LNTY01000050.1"/>
</dbReference>
<protein>
    <recommendedName>
        <fullName evidence="3">N-acetyltransferase domain-containing protein</fullName>
    </recommendedName>
</protein>